<dbReference type="KEGG" id="ehx:EMIHUDRAFT_413951"/>
<dbReference type="PANTHER" id="PTHR20951:SF2">
    <property type="entry name" value="SPRY DOMAIN-CONTAINING PROTEIN 7"/>
    <property type="match status" value="1"/>
</dbReference>
<dbReference type="OMA" id="HMGNEVV"/>
<dbReference type="Proteomes" id="UP000013827">
    <property type="component" value="Unassembled WGS sequence"/>
</dbReference>
<dbReference type="InterPro" id="IPR013320">
    <property type="entry name" value="ConA-like_dom_sf"/>
</dbReference>
<dbReference type="SUPFAM" id="SSF49899">
    <property type="entry name" value="Concanavalin A-like lectins/glucanases"/>
    <property type="match status" value="1"/>
</dbReference>
<protein>
    <recommendedName>
        <fullName evidence="1">SPRY domain-containing protein</fullName>
    </recommendedName>
</protein>
<reference evidence="2" key="2">
    <citation type="submission" date="2024-10" db="UniProtKB">
        <authorList>
            <consortium name="EnsemblProtists"/>
        </authorList>
    </citation>
    <scope>IDENTIFICATION</scope>
</reference>
<dbReference type="PaxDb" id="2903-EOD07940"/>
<dbReference type="InterPro" id="IPR035766">
    <property type="entry name" value="SPRYD7"/>
</dbReference>
<dbReference type="RefSeq" id="XP_005777556.1">
    <property type="nucleotide sequence ID" value="XM_005777499.1"/>
</dbReference>
<dbReference type="GeneID" id="17254177"/>
<keyword evidence="3" id="KW-1185">Reference proteome</keyword>
<dbReference type="InterPro" id="IPR003877">
    <property type="entry name" value="SPRY_dom"/>
</dbReference>
<dbReference type="RefSeq" id="XP_005760369.1">
    <property type="nucleotide sequence ID" value="XM_005760312.1"/>
</dbReference>
<dbReference type="HOGENOM" id="CLU_1506128_0_0_1"/>
<dbReference type="STRING" id="2903.R1CR46"/>
<dbReference type="EnsemblProtists" id="EOD25127">
    <property type="protein sequence ID" value="EOD25127"/>
    <property type="gene ID" value="EMIHUDRAFT_435274"/>
</dbReference>
<dbReference type="eggNOG" id="KOG4030">
    <property type="taxonomic scope" value="Eukaryota"/>
</dbReference>
<dbReference type="EnsemblProtists" id="EOD07940">
    <property type="protein sequence ID" value="EOD07940"/>
    <property type="gene ID" value="EMIHUDRAFT_413951"/>
</dbReference>
<name>A0A0D3JNP2_EMIH1</name>
<dbReference type="AlphaFoldDB" id="A0A0D3JNP2"/>
<dbReference type="SMART" id="SM00449">
    <property type="entry name" value="SPRY"/>
    <property type="match status" value="1"/>
</dbReference>
<dbReference type="KEGG" id="ehx:EMIHUDRAFT_435274"/>
<feature type="domain" description="SPRY" evidence="1">
    <location>
        <begin position="52"/>
        <end position="161"/>
    </location>
</feature>
<reference evidence="3" key="1">
    <citation type="journal article" date="2013" name="Nature">
        <title>Pan genome of the phytoplankton Emiliania underpins its global distribution.</title>
        <authorList>
            <person name="Read B.A."/>
            <person name="Kegel J."/>
            <person name="Klute M.J."/>
            <person name="Kuo A."/>
            <person name="Lefebvre S.C."/>
            <person name="Maumus F."/>
            <person name="Mayer C."/>
            <person name="Miller J."/>
            <person name="Monier A."/>
            <person name="Salamov A."/>
            <person name="Young J."/>
            <person name="Aguilar M."/>
            <person name="Claverie J.M."/>
            <person name="Frickenhaus S."/>
            <person name="Gonzalez K."/>
            <person name="Herman E.K."/>
            <person name="Lin Y.C."/>
            <person name="Napier J."/>
            <person name="Ogata H."/>
            <person name="Sarno A.F."/>
            <person name="Shmutz J."/>
            <person name="Schroeder D."/>
            <person name="de Vargas C."/>
            <person name="Verret F."/>
            <person name="von Dassow P."/>
            <person name="Valentin K."/>
            <person name="Van de Peer Y."/>
            <person name="Wheeler G."/>
            <person name="Dacks J.B."/>
            <person name="Delwiche C.F."/>
            <person name="Dyhrman S.T."/>
            <person name="Glockner G."/>
            <person name="John U."/>
            <person name="Richards T."/>
            <person name="Worden A.Z."/>
            <person name="Zhang X."/>
            <person name="Grigoriev I.V."/>
            <person name="Allen A.E."/>
            <person name="Bidle K."/>
            <person name="Borodovsky M."/>
            <person name="Bowler C."/>
            <person name="Brownlee C."/>
            <person name="Cock J.M."/>
            <person name="Elias M."/>
            <person name="Gladyshev V.N."/>
            <person name="Groth M."/>
            <person name="Guda C."/>
            <person name="Hadaegh A."/>
            <person name="Iglesias-Rodriguez M.D."/>
            <person name="Jenkins J."/>
            <person name="Jones B.M."/>
            <person name="Lawson T."/>
            <person name="Leese F."/>
            <person name="Lindquist E."/>
            <person name="Lobanov A."/>
            <person name="Lomsadze A."/>
            <person name="Malik S.B."/>
            <person name="Marsh M.E."/>
            <person name="Mackinder L."/>
            <person name="Mock T."/>
            <person name="Mueller-Roeber B."/>
            <person name="Pagarete A."/>
            <person name="Parker M."/>
            <person name="Probert I."/>
            <person name="Quesneville H."/>
            <person name="Raines C."/>
            <person name="Rensing S.A."/>
            <person name="Riano-Pachon D.M."/>
            <person name="Richier S."/>
            <person name="Rokitta S."/>
            <person name="Shiraiwa Y."/>
            <person name="Soanes D.M."/>
            <person name="van der Giezen M."/>
            <person name="Wahlund T.M."/>
            <person name="Williams B."/>
            <person name="Wilson W."/>
            <person name="Wolfe G."/>
            <person name="Wurch L.L."/>
        </authorList>
    </citation>
    <scope>NUCLEOTIDE SEQUENCE</scope>
</reference>
<dbReference type="Gene3D" id="2.60.120.920">
    <property type="match status" value="1"/>
</dbReference>
<evidence type="ECO:0000259" key="1">
    <source>
        <dbReference type="SMART" id="SM00449"/>
    </source>
</evidence>
<accession>A0A0D3JNP2</accession>
<proteinExistence type="predicted"/>
<dbReference type="InterPro" id="IPR043136">
    <property type="entry name" value="B30.2/SPRY_sf"/>
</dbReference>
<evidence type="ECO:0000313" key="2">
    <source>
        <dbReference type="EnsemblProtists" id="EOD25127"/>
    </source>
</evidence>
<dbReference type="Pfam" id="PF00622">
    <property type="entry name" value="SPRY"/>
    <property type="match status" value="1"/>
</dbReference>
<dbReference type="PANTHER" id="PTHR20951">
    <property type="entry name" value="C13ORF1 PROTEIN-RELATED"/>
    <property type="match status" value="1"/>
</dbReference>
<sequence length="179" mass="18694">MGCCWSSEPADDTPAPLPPVALSSQLCATEIKLEDRTISGTGSVLGDSAILQDKGYFEVTIRKAGAFAIGVAAKDCPLEGLLTPDKAATAWTVTSTQPGLPPLQEGDVIGCAIDQADYPVQVYFYKGSSLVHQMSGIRGEVFPAVSVADGASLVANFGQADYEHMPNGFGPLIRSVSML</sequence>
<evidence type="ECO:0000313" key="3">
    <source>
        <dbReference type="Proteomes" id="UP000013827"/>
    </source>
</evidence>
<dbReference type="GeneID" id="17270673"/>
<organism evidence="2 3">
    <name type="scientific">Emiliania huxleyi (strain CCMP1516)</name>
    <dbReference type="NCBI Taxonomy" id="280463"/>
    <lineage>
        <taxon>Eukaryota</taxon>
        <taxon>Haptista</taxon>
        <taxon>Haptophyta</taxon>
        <taxon>Prymnesiophyceae</taxon>
        <taxon>Isochrysidales</taxon>
        <taxon>Noelaerhabdaceae</taxon>
        <taxon>Emiliania</taxon>
    </lineage>
</organism>